<evidence type="ECO:0000256" key="1">
    <source>
        <dbReference type="ARBA" id="ARBA00004123"/>
    </source>
</evidence>
<keyword evidence="6" id="KW-0508">mRNA splicing</keyword>
<dbReference type="AlphaFoldDB" id="A0A2P6N8M8"/>
<dbReference type="InterPro" id="IPR039853">
    <property type="entry name" value="Pinin"/>
</dbReference>
<evidence type="ECO:0000259" key="9">
    <source>
        <dbReference type="Pfam" id="PF04696"/>
    </source>
</evidence>
<reference evidence="10 11" key="1">
    <citation type="journal article" date="2018" name="Genome Biol. Evol.">
        <title>Multiple Roots of Fruiting Body Formation in Amoebozoa.</title>
        <authorList>
            <person name="Hillmann F."/>
            <person name="Forbes G."/>
            <person name="Novohradska S."/>
            <person name="Ferling I."/>
            <person name="Riege K."/>
            <person name="Groth M."/>
            <person name="Westermann M."/>
            <person name="Marz M."/>
            <person name="Spaller T."/>
            <person name="Winckler T."/>
            <person name="Schaap P."/>
            <person name="Glockner G."/>
        </authorList>
    </citation>
    <scope>NUCLEOTIDE SEQUENCE [LARGE SCALE GENOMIC DNA]</scope>
    <source>
        <strain evidence="10 11">Jena</strain>
    </source>
</reference>
<dbReference type="GO" id="GO:0008380">
    <property type="term" value="P:RNA splicing"/>
    <property type="evidence" value="ECO:0007669"/>
    <property type="project" value="UniProtKB-KW"/>
</dbReference>
<keyword evidence="4" id="KW-0805">Transcription regulation</keyword>
<feature type="region of interest" description="Disordered" evidence="8">
    <location>
        <begin position="21"/>
        <end position="179"/>
    </location>
</feature>
<evidence type="ECO:0000256" key="7">
    <source>
        <dbReference type="ARBA" id="ARBA00023242"/>
    </source>
</evidence>
<keyword evidence="7" id="KW-0539">Nucleus</keyword>
<feature type="compositionally biased region" description="Basic and acidic residues" evidence="8">
    <location>
        <begin position="21"/>
        <end position="38"/>
    </location>
</feature>
<keyword evidence="5" id="KW-0804">Transcription</keyword>
<name>A0A2P6N8M8_9EUKA</name>
<feature type="region of interest" description="Disordered" evidence="8">
    <location>
        <begin position="304"/>
        <end position="356"/>
    </location>
</feature>
<comment type="similarity">
    <text evidence="2">Belongs to the pinin family.</text>
</comment>
<organism evidence="10 11">
    <name type="scientific">Planoprotostelium fungivorum</name>
    <dbReference type="NCBI Taxonomy" id="1890364"/>
    <lineage>
        <taxon>Eukaryota</taxon>
        <taxon>Amoebozoa</taxon>
        <taxon>Evosea</taxon>
        <taxon>Variosea</taxon>
        <taxon>Cavosteliida</taxon>
        <taxon>Cavosteliaceae</taxon>
        <taxon>Planoprotostelium</taxon>
    </lineage>
</organism>
<evidence type="ECO:0000256" key="3">
    <source>
        <dbReference type="ARBA" id="ARBA00022664"/>
    </source>
</evidence>
<feature type="domain" description="Pinin/SDK/MemA protein" evidence="9">
    <location>
        <begin position="183"/>
        <end position="296"/>
    </location>
</feature>
<evidence type="ECO:0000256" key="2">
    <source>
        <dbReference type="ARBA" id="ARBA00010386"/>
    </source>
</evidence>
<dbReference type="GO" id="GO:0071013">
    <property type="term" value="C:catalytic step 2 spliceosome"/>
    <property type="evidence" value="ECO:0007669"/>
    <property type="project" value="TreeGrafter"/>
</dbReference>
<feature type="compositionally biased region" description="Basic and acidic residues" evidence="8">
    <location>
        <begin position="304"/>
        <end position="317"/>
    </location>
</feature>
<proteinExistence type="inferred from homology"/>
<dbReference type="Proteomes" id="UP000241769">
    <property type="component" value="Unassembled WGS sequence"/>
</dbReference>
<keyword evidence="3" id="KW-0507">mRNA processing</keyword>
<dbReference type="PANTHER" id="PTHR12707:SF0">
    <property type="entry name" value="PININ"/>
    <property type="match status" value="1"/>
</dbReference>
<feature type="compositionally biased region" description="Basic and acidic residues" evidence="8">
    <location>
        <begin position="340"/>
        <end position="353"/>
    </location>
</feature>
<gene>
    <name evidence="10" type="ORF">PROFUN_12069</name>
</gene>
<dbReference type="GO" id="GO:0006397">
    <property type="term" value="P:mRNA processing"/>
    <property type="evidence" value="ECO:0007669"/>
    <property type="project" value="UniProtKB-KW"/>
</dbReference>
<evidence type="ECO:0000313" key="10">
    <source>
        <dbReference type="EMBL" id="PRP80317.1"/>
    </source>
</evidence>
<keyword evidence="11" id="KW-1185">Reference proteome</keyword>
<dbReference type="Pfam" id="PF04696">
    <property type="entry name" value="Pinin_SDK_memA"/>
    <property type="match status" value="1"/>
</dbReference>
<dbReference type="STRING" id="1890364.A0A2P6N8M8"/>
<accession>A0A2P6N8M8</accession>
<comment type="caution">
    <text evidence="10">The sequence shown here is derived from an EMBL/GenBank/DDBJ whole genome shotgun (WGS) entry which is preliminary data.</text>
</comment>
<dbReference type="PANTHER" id="PTHR12707">
    <property type="entry name" value="PINN"/>
    <property type="match status" value="1"/>
</dbReference>
<evidence type="ECO:0000256" key="4">
    <source>
        <dbReference type="ARBA" id="ARBA00023015"/>
    </source>
</evidence>
<evidence type="ECO:0000256" key="5">
    <source>
        <dbReference type="ARBA" id="ARBA00023163"/>
    </source>
</evidence>
<dbReference type="InterPro" id="IPR006786">
    <property type="entry name" value="Pinin_SDK_MemA"/>
</dbReference>
<feature type="compositionally biased region" description="Basic and acidic residues" evidence="8">
    <location>
        <begin position="46"/>
        <end position="179"/>
    </location>
</feature>
<dbReference type="EMBL" id="MDYQ01000153">
    <property type="protein sequence ID" value="PRP80317.1"/>
    <property type="molecule type" value="Genomic_DNA"/>
</dbReference>
<evidence type="ECO:0000256" key="8">
    <source>
        <dbReference type="SAM" id="MobiDB-lite"/>
    </source>
</evidence>
<evidence type="ECO:0000256" key="6">
    <source>
        <dbReference type="ARBA" id="ARBA00023187"/>
    </source>
</evidence>
<dbReference type="InParanoid" id="A0A2P6N8M8"/>
<protein>
    <recommendedName>
        <fullName evidence="9">Pinin/SDK/MemA protein domain-containing protein</fullName>
    </recommendedName>
</protein>
<comment type="subcellular location">
    <subcellularLocation>
        <location evidence="1">Nucleus</location>
    </subcellularLocation>
</comment>
<evidence type="ECO:0000313" key="11">
    <source>
        <dbReference type="Proteomes" id="UP000241769"/>
    </source>
</evidence>
<sequence>MQKVNHLKNELRHLYKLKAVSDQKLKHIETVEKGDKPAPRRPVTQEVDRSQAAKRPREELDAPWEHSKVPQQEAARHRRDEVNKKVRPNEEQRGGREERDRTSQRDGRDGRDVQARDIRGRGENRDRREDNRDRREDRDRRGGDRRRDEGRESTKTESEPAPDIKREVAPLEVEKPKPNLRIEDRTRSRRVFGILQGHLQQFKKEADKKAEETTSRAEIESRVEAQVREEHEAYLKKQAAKMQEDKEKYLSVQAEFKRREAELEEAIVAAVVEGHHRQLSVWEKTTAQPVIFWQVNPTFRKPLEAEATGHEEKRSEEGDNDESNGKRGARGGDEEMEETSEVKEEKVEERTEEQMESLLKSVPLTVLYEERRQLRSYQTESPRTHSELVSRLVSYATRLSKNIKHSWSNGMMSAFQAGEPDQDIFVKVDLRYWVNGEATHEVVHIHIELVVMSRTSSHSIGRLVCLSVTTRNTGTRCHTDICHKGKRLGRFAFQLCPSHTSFNVEPSSVADILRFHLFFSSSGEQNHSKSGYFCNTSQKKVKRCEFVWRQD</sequence>